<name>A0ABY3Z456_STRRM</name>
<evidence type="ECO:0008006" key="4">
    <source>
        <dbReference type="Google" id="ProtNLM"/>
    </source>
</evidence>
<organism evidence="2 3">
    <name type="scientific">Streptomyces rimosus subsp. rimosus</name>
    <dbReference type="NCBI Taxonomy" id="132474"/>
    <lineage>
        <taxon>Bacteria</taxon>
        <taxon>Bacillati</taxon>
        <taxon>Actinomycetota</taxon>
        <taxon>Actinomycetes</taxon>
        <taxon>Kitasatosporales</taxon>
        <taxon>Streptomycetaceae</taxon>
        <taxon>Streptomyces</taxon>
    </lineage>
</organism>
<accession>A0ABY3Z456</accession>
<dbReference type="RefSeq" id="WP_003979868.1">
    <property type="nucleotide sequence ID" value="NZ_CP043497.1"/>
</dbReference>
<keyword evidence="3" id="KW-1185">Reference proteome</keyword>
<dbReference type="EMBL" id="CP094298">
    <property type="protein sequence ID" value="UNZ05092.1"/>
    <property type="molecule type" value="Genomic_DNA"/>
</dbReference>
<sequence length="76" mass="8196">MNTLHEIAVATAHAVLLAAAGGSLIGAAWLAVATVRHRRRRRAFQRTARAAALTTIQPADEDIDAEYRRLCEGSSQ</sequence>
<gene>
    <name evidence="2" type="ORF">SRIMR7_23330</name>
</gene>
<reference evidence="2 3" key="1">
    <citation type="submission" date="2022-03" db="EMBL/GenBank/DDBJ databases">
        <title>Complete genome of Streptomyces rimosus ssp. rimosus R7 (=ATCC 10970).</title>
        <authorList>
            <person name="Beganovic S."/>
            <person name="Ruckert C."/>
            <person name="Busche T."/>
            <person name="Kalinowski J."/>
            <person name="Wittmann C."/>
        </authorList>
    </citation>
    <scope>NUCLEOTIDE SEQUENCE [LARGE SCALE GENOMIC DNA]</scope>
    <source>
        <strain evidence="2 3">R7</strain>
    </source>
</reference>
<feature type="transmembrane region" description="Helical" evidence="1">
    <location>
        <begin position="12"/>
        <end position="32"/>
    </location>
</feature>
<keyword evidence="1" id="KW-0812">Transmembrane</keyword>
<keyword evidence="1" id="KW-0472">Membrane</keyword>
<evidence type="ECO:0000313" key="3">
    <source>
        <dbReference type="Proteomes" id="UP000829494"/>
    </source>
</evidence>
<proteinExistence type="predicted"/>
<dbReference type="GeneID" id="66855797"/>
<evidence type="ECO:0000256" key="1">
    <source>
        <dbReference type="SAM" id="Phobius"/>
    </source>
</evidence>
<protein>
    <recommendedName>
        <fullName evidence="4">Secreted protein</fullName>
    </recommendedName>
</protein>
<evidence type="ECO:0000313" key="2">
    <source>
        <dbReference type="EMBL" id="UNZ05092.1"/>
    </source>
</evidence>
<keyword evidence="1" id="KW-1133">Transmembrane helix</keyword>
<dbReference type="Proteomes" id="UP000829494">
    <property type="component" value="Chromosome"/>
</dbReference>